<protein>
    <submittedName>
        <fullName evidence="1">Uncharacterized protein</fullName>
    </submittedName>
</protein>
<organism evidence="1 2">
    <name type="scientific">Pleurodeles waltl</name>
    <name type="common">Iberian ribbed newt</name>
    <dbReference type="NCBI Taxonomy" id="8319"/>
    <lineage>
        <taxon>Eukaryota</taxon>
        <taxon>Metazoa</taxon>
        <taxon>Chordata</taxon>
        <taxon>Craniata</taxon>
        <taxon>Vertebrata</taxon>
        <taxon>Euteleostomi</taxon>
        <taxon>Amphibia</taxon>
        <taxon>Batrachia</taxon>
        <taxon>Caudata</taxon>
        <taxon>Salamandroidea</taxon>
        <taxon>Salamandridae</taxon>
        <taxon>Pleurodelinae</taxon>
        <taxon>Pleurodeles</taxon>
    </lineage>
</organism>
<proteinExistence type="predicted"/>
<accession>A0AAV7KVA0</accession>
<evidence type="ECO:0000313" key="2">
    <source>
        <dbReference type="Proteomes" id="UP001066276"/>
    </source>
</evidence>
<name>A0AAV7KVA0_PLEWA</name>
<keyword evidence="2" id="KW-1185">Reference proteome</keyword>
<dbReference type="EMBL" id="JANPWB010000016">
    <property type="protein sequence ID" value="KAJ1080083.1"/>
    <property type="molecule type" value="Genomic_DNA"/>
</dbReference>
<reference evidence="1" key="1">
    <citation type="journal article" date="2022" name="bioRxiv">
        <title>Sequencing and chromosome-scale assembly of the giantPleurodeles waltlgenome.</title>
        <authorList>
            <person name="Brown T."/>
            <person name="Elewa A."/>
            <person name="Iarovenko S."/>
            <person name="Subramanian E."/>
            <person name="Araus A.J."/>
            <person name="Petzold A."/>
            <person name="Susuki M."/>
            <person name="Suzuki K.-i.T."/>
            <person name="Hayashi T."/>
            <person name="Toyoda A."/>
            <person name="Oliveira C."/>
            <person name="Osipova E."/>
            <person name="Leigh N.D."/>
            <person name="Simon A."/>
            <person name="Yun M.H."/>
        </authorList>
    </citation>
    <scope>NUCLEOTIDE SEQUENCE</scope>
    <source>
        <strain evidence="1">20211129_DDA</strain>
        <tissue evidence="1">Liver</tissue>
    </source>
</reference>
<dbReference type="Proteomes" id="UP001066276">
    <property type="component" value="Chromosome 12"/>
</dbReference>
<comment type="caution">
    <text evidence="1">The sequence shown here is derived from an EMBL/GenBank/DDBJ whole genome shotgun (WGS) entry which is preliminary data.</text>
</comment>
<evidence type="ECO:0000313" key="1">
    <source>
        <dbReference type="EMBL" id="KAJ1080083.1"/>
    </source>
</evidence>
<dbReference type="AlphaFoldDB" id="A0AAV7KVA0"/>
<sequence length="127" mass="14283">MVIVRECGEELKGPAAAKLIPSHWVHLFNAYKQPLKFSLPFRFRHQRHGARATELRCHPYRARNYEHPSCNLSVPENATDADHAPVAEISGVLLRLEYLMNFAILGFNNCRRSGAVAKLSVSLEVGC</sequence>
<gene>
    <name evidence="1" type="ORF">NDU88_000304</name>
</gene>